<sequence>MSEPKSDNEATFNHQYSKECERMLSQFVDSLDSSLESDRFSKVLHRTEEPYIHIFQDPKVSYGYKIIARLACKPELAFEYMLDVERWKQWEDLIDAAEIVEVVDPVTRFQYVRTKPIWPISARDILLFSTMKKLEDGKYVMVGKSMEHTLCPMNKGVLRMNVGFLGMCVFAEPEDDSKCRMVFVVDGDPRGWVPKNVVKFVATNAMPLSLRNLSNTLGSMPTIEYKLVSTLNSMIEPKPLARSPLLSSLRSSILRLSTKSPGHSKARVSIISSFLLNSKNGGNTLAGPKHRSISSTSILSRLSRSASVNSGSPASAHSVLTEKPVNNLKQSITHEPCEPSKLPEETQELITTVDQNHLPDSTFLTSKSKSSNHSDSDMATTIASSTISPPTKPEIHVKRRRSMHQAADKFCEKLRRMKTRLRHAMGIPDTGPKATQSEIFSEKAPSPTSTPYRHSSLGLQVSTLV</sequence>
<protein>
    <submittedName>
        <fullName evidence="3">Bet v1-like protein</fullName>
    </submittedName>
</protein>
<comment type="caution">
    <text evidence="3">The sequence shown here is derived from an EMBL/GenBank/DDBJ whole genome shotgun (WGS) entry which is preliminary data.</text>
</comment>
<dbReference type="InParanoid" id="A0A1Y1ZBT8"/>
<keyword evidence="4" id="KW-1185">Reference proteome</keyword>
<name>A0A1Y1ZBT8_9FUNG</name>
<dbReference type="InterPro" id="IPR051213">
    <property type="entry name" value="START_lipid_transfer"/>
</dbReference>
<dbReference type="GO" id="GO:0008289">
    <property type="term" value="F:lipid binding"/>
    <property type="evidence" value="ECO:0007669"/>
    <property type="project" value="InterPro"/>
</dbReference>
<feature type="region of interest" description="Disordered" evidence="1">
    <location>
        <begin position="306"/>
        <end position="326"/>
    </location>
</feature>
<gene>
    <name evidence="3" type="ORF">K493DRAFT_310308</name>
</gene>
<dbReference type="InterPro" id="IPR002913">
    <property type="entry name" value="START_lipid-bd_dom"/>
</dbReference>
<feature type="compositionally biased region" description="Low complexity" evidence="1">
    <location>
        <begin position="366"/>
        <end position="389"/>
    </location>
</feature>
<dbReference type="PANTHER" id="PTHR19308">
    <property type="entry name" value="PHOSPHATIDYLCHOLINE TRANSFER PROTEIN"/>
    <property type="match status" value="1"/>
</dbReference>
<proteinExistence type="predicted"/>
<dbReference type="PANTHER" id="PTHR19308:SF14">
    <property type="entry name" value="START DOMAIN-CONTAINING PROTEIN"/>
    <property type="match status" value="1"/>
</dbReference>
<evidence type="ECO:0000259" key="2">
    <source>
        <dbReference type="PROSITE" id="PS50848"/>
    </source>
</evidence>
<dbReference type="EMBL" id="MCFE01000010">
    <property type="protein sequence ID" value="ORY07235.1"/>
    <property type="molecule type" value="Genomic_DNA"/>
</dbReference>
<dbReference type="InterPro" id="IPR023393">
    <property type="entry name" value="START-like_dom_sf"/>
</dbReference>
<feature type="region of interest" description="Disordered" evidence="1">
    <location>
        <begin position="354"/>
        <end position="405"/>
    </location>
</feature>
<dbReference type="Pfam" id="PF01852">
    <property type="entry name" value="START"/>
    <property type="match status" value="1"/>
</dbReference>
<reference evidence="3 4" key="1">
    <citation type="submission" date="2016-07" db="EMBL/GenBank/DDBJ databases">
        <title>Pervasive Adenine N6-methylation of Active Genes in Fungi.</title>
        <authorList>
            <consortium name="DOE Joint Genome Institute"/>
            <person name="Mondo S.J."/>
            <person name="Dannebaum R.O."/>
            <person name="Kuo R.C."/>
            <person name="Labutti K."/>
            <person name="Haridas S."/>
            <person name="Kuo A."/>
            <person name="Salamov A."/>
            <person name="Ahrendt S.R."/>
            <person name="Lipzen A."/>
            <person name="Sullivan W."/>
            <person name="Andreopoulos W.B."/>
            <person name="Clum A."/>
            <person name="Lindquist E."/>
            <person name="Daum C."/>
            <person name="Ramamoorthy G.K."/>
            <person name="Gryganskyi A."/>
            <person name="Culley D."/>
            <person name="Magnuson J.K."/>
            <person name="James T.Y."/>
            <person name="O'Malley M.A."/>
            <person name="Stajich J.E."/>
            <person name="Spatafora J.W."/>
            <person name="Visel A."/>
            <person name="Grigoriev I.V."/>
        </authorList>
    </citation>
    <scope>NUCLEOTIDE SEQUENCE [LARGE SCALE GENOMIC DNA]</scope>
    <source>
        <strain evidence="3 4">CBS 931.73</strain>
    </source>
</reference>
<dbReference type="OrthoDB" id="333905at2759"/>
<feature type="domain" description="START" evidence="2">
    <location>
        <begin position="74"/>
        <end position="222"/>
    </location>
</feature>
<dbReference type="Proteomes" id="UP000193498">
    <property type="component" value="Unassembled WGS sequence"/>
</dbReference>
<evidence type="ECO:0000256" key="1">
    <source>
        <dbReference type="SAM" id="MobiDB-lite"/>
    </source>
</evidence>
<dbReference type="GO" id="GO:0005737">
    <property type="term" value="C:cytoplasm"/>
    <property type="evidence" value="ECO:0007669"/>
    <property type="project" value="UniProtKB-ARBA"/>
</dbReference>
<dbReference type="CDD" id="cd00177">
    <property type="entry name" value="START"/>
    <property type="match status" value="1"/>
</dbReference>
<dbReference type="AlphaFoldDB" id="A0A1Y1ZBT8"/>
<feature type="compositionally biased region" description="Polar residues" evidence="1">
    <location>
        <begin position="354"/>
        <end position="365"/>
    </location>
</feature>
<organism evidence="3 4">
    <name type="scientific">Basidiobolus meristosporus CBS 931.73</name>
    <dbReference type="NCBI Taxonomy" id="1314790"/>
    <lineage>
        <taxon>Eukaryota</taxon>
        <taxon>Fungi</taxon>
        <taxon>Fungi incertae sedis</taxon>
        <taxon>Zoopagomycota</taxon>
        <taxon>Entomophthoromycotina</taxon>
        <taxon>Basidiobolomycetes</taxon>
        <taxon>Basidiobolales</taxon>
        <taxon>Basidiobolaceae</taxon>
        <taxon>Basidiobolus</taxon>
    </lineage>
</organism>
<dbReference type="SMART" id="SM00234">
    <property type="entry name" value="START"/>
    <property type="match status" value="1"/>
</dbReference>
<feature type="compositionally biased region" description="Polar residues" evidence="1">
    <location>
        <begin position="446"/>
        <end position="465"/>
    </location>
</feature>
<dbReference type="STRING" id="1314790.A0A1Y1ZBT8"/>
<dbReference type="SUPFAM" id="SSF55961">
    <property type="entry name" value="Bet v1-like"/>
    <property type="match status" value="1"/>
</dbReference>
<dbReference type="PROSITE" id="PS50848">
    <property type="entry name" value="START"/>
    <property type="match status" value="1"/>
</dbReference>
<evidence type="ECO:0000313" key="3">
    <source>
        <dbReference type="EMBL" id="ORY07235.1"/>
    </source>
</evidence>
<dbReference type="Gene3D" id="3.30.530.20">
    <property type="match status" value="1"/>
</dbReference>
<feature type="region of interest" description="Disordered" evidence="1">
    <location>
        <begin position="425"/>
        <end position="465"/>
    </location>
</feature>
<evidence type="ECO:0000313" key="4">
    <source>
        <dbReference type="Proteomes" id="UP000193498"/>
    </source>
</evidence>
<accession>A0A1Y1ZBT8</accession>